<dbReference type="Proteomes" id="UP000187455">
    <property type="component" value="Unassembled WGS sequence"/>
</dbReference>
<organism evidence="1 2">
    <name type="scientific">Smittium mucronatum</name>
    <dbReference type="NCBI Taxonomy" id="133383"/>
    <lineage>
        <taxon>Eukaryota</taxon>
        <taxon>Fungi</taxon>
        <taxon>Fungi incertae sedis</taxon>
        <taxon>Zoopagomycota</taxon>
        <taxon>Kickxellomycotina</taxon>
        <taxon>Harpellomycetes</taxon>
        <taxon>Harpellales</taxon>
        <taxon>Legeriomycetaceae</taxon>
        <taxon>Smittium</taxon>
    </lineage>
</organism>
<dbReference type="AlphaFoldDB" id="A0A1R0GMU9"/>
<name>A0A1R0GMU9_9FUNG</name>
<sequence>MVLEPFDEQFQVDCNKDVEELKKLFSKSSSQNSNFSFPGPFINSKISDNPPCSNSSFERIIEKSKILDFSISIDDKKQRSYINIENSNPWSKAIGLQGQKLEEKSGLDVVELINSPIMWDNIE</sequence>
<dbReference type="EMBL" id="LSSL01006964">
    <property type="protein sequence ID" value="OLY78212.1"/>
    <property type="molecule type" value="Genomic_DNA"/>
</dbReference>
<keyword evidence="2" id="KW-1185">Reference proteome</keyword>
<evidence type="ECO:0000313" key="1">
    <source>
        <dbReference type="EMBL" id="OLY78212.1"/>
    </source>
</evidence>
<protein>
    <submittedName>
        <fullName evidence="1">Uncharacterized protein</fullName>
    </submittedName>
</protein>
<reference evidence="1 2" key="1">
    <citation type="journal article" date="2016" name="Mol. Biol. Evol.">
        <title>Genome-Wide Survey of Gut Fungi (Harpellales) Reveals the First Horizontally Transferred Ubiquitin Gene from a Mosquito Host.</title>
        <authorList>
            <person name="Wang Y."/>
            <person name="White M.M."/>
            <person name="Kvist S."/>
            <person name="Moncalvo J.M."/>
        </authorList>
    </citation>
    <scope>NUCLEOTIDE SEQUENCE [LARGE SCALE GENOMIC DNA]</scope>
    <source>
        <strain evidence="1 2">ALG-7-W6</strain>
    </source>
</reference>
<comment type="caution">
    <text evidence="1">The sequence shown here is derived from an EMBL/GenBank/DDBJ whole genome shotgun (WGS) entry which is preliminary data.</text>
</comment>
<gene>
    <name evidence="1" type="ORF">AYI68_g7742</name>
</gene>
<accession>A0A1R0GMU9</accession>
<proteinExistence type="predicted"/>
<evidence type="ECO:0000313" key="2">
    <source>
        <dbReference type="Proteomes" id="UP000187455"/>
    </source>
</evidence>